<comment type="subunit">
    <text evidence="7">Homotrimer.</text>
</comment>
<accession>A0A5Q0BMW1</accession>
<name>A0A5Q0BMW1_9GAMM</name>
<dbReference type="Pfam" id="PF00132">
    <property type="entry name" value="Hexapep"/>
    <property type="match status" value="1"/>
</dbReference>
<evidence type="ECO:0000256" key="2">
    <source>
        <dbReference type="ARBA" id="ARBA00022556"/>
    </source>
</evidence>
<evidence type="ECO:0000256" key="1">
    <source>
        <dbReference type="ARBA" id="ARBA00022516"/>
    </source>
</evidence>
<gene>
    <name evidence="7 10" type="primary">lpxD</name>
    <name evidence="10" type="ORF">F6R98_13220</name>
</gene>
<dbReference type="KEGG" id="mmob:F6R98_13220"/>
<evidence type="ECO:0000313" key="10">
    <source>
        <dbReference type="EMBL" id="QFY43458.1"/>
    </source>
</evidence>
<keyword evidence="3 7" id="KW-0808">Transferase</keyword>
<protein>
    <recommendedName>
        <fullName evidence="7">UDP-3-O-acylglucosamine N-acyltransferase</fullName>
        <ecNumber evidence="7">2.3.1.191</ecNumber>
    </recommendedName>
</protein>
<dbReference type="InterPro" id="IPR056729">
    <property type="entry name" value="GMPPB_C"/>
</dbReference>
<evidence type="ECO:0000256" key="4">
    <source>
        <dbReference type="ARBA" id="ARBA00022737"/>
    </source>
</evidence>
<dbReference type="GO" id="GO:0009245">
    <property type="term" value="P:lipid A biosynthetic process"/>
    <property type="evidence" value="ECO:0007669"/>
    <property type="project" value="UniProtKB-UniRule"/>
</dbReference>
<dbReference type="AlphaFoldDB" id="A0A5Q0BMW1"/>
<dbReference type="UniPathway" id="UPA00973"/>
<dbReference type="Gene3D" id="3.40.1390.10">
    <property type="entry name" value="MurE/MurF, N-terminal domain"/>
    <property type="match status" value="1"/>
</dbReference>
<dbReference type="PANTHER" id="PTHR43378:SF2">
    <property type="entry name" value="UDP-3-O-ACYLGLUCOSAMINE N-ACYLTRANSFERASE 1, MITOCHONDRIAL-RELATED"/>
    <property type="match status" value="1"/>
</dbReference>
<evidence type="ECO:0000256" key="6">
    <source>
        <dbReference type="ARBA" id="ARBA00023315"/>
    </source>
</evidence>
<dbReference type="NCBIfam" id="NF002060">
    <property type="entry name" value="PRK00892.1"/>
    <property type="match status" value="1"/>
</dbReference>
<dbReference type="GO" id="GO:0016020">
    <property type="term" value="C:membrane"/>
    <property type="evidence" value="ECO:0007669"/>
    <property type="project" value="GOC"/>
</dbReference>
<evidence type="ECO:0000259" key="9">
    <source>
        <dbReference type="Pfam" id="PF25087"/>
    </source>
</evidence>
<feature type="domain" description="UDP-3-O-[3-hydroxymyristoyl] glucosamine N-acyltransferase non-repeat region" evidence="8">
    <location>
        <begin position="27"/>
        <end position="92"/>
    </location>
</feature>
<dbReference type="SUPFAM" id="SSF51161">
    <property type="entry name" value="Trimeric LpxA-like enzymes"/>
    <property type="match status" value="1"/>
</dbReference>
<comment type="function">
    <text evidence="7">Catalyzes the N-acylation of UDP-3-O-acylglucosamine using 3-hydroxyacyl-ACP as the acyl donor. Is involved in the biosynthesis of lipid A, a phosphorylated glycolipid that anchors the lipopolysaccharide to the outer membrane of the cell.</text>
</comment>
<keyword evidence="5 7" id="KW-0443">Lipid metabolism</keyword>
<dbReference type="GO" id="GO:0103118">
    <property type="term" value="F:UDP-3-O-[(3R)-3-hydroxyacyl]-glucosamine N-acyltransferase activity"/>
    <property type="evidence" value="ECO:0007669"/>
    <property type="project" value="UniProtKB-EC"/>
</dbReference>
<feature type="domain" description="Mannose-1-phosphate guanyltransferase C-terminal" evidence="9">
    <location>
        <begin position="110"/>
        <end position="190"/>
    </location>
</feature>
<evidence type="ECO:0000259" key="8">
    <source>
        <dbReference type="Pfam" id="PF04613"/>
    </source>
</evidence>
<keyword evidence="11" id="KW-1185">Reference proteome</keyword>
<feature type="active site" description="Proton acceptor" evidence="7">
    <location>
        <position position="249"/>
    </location>
</feature>
<dbReference type="Pfam" id="PF25087">
    <property type="entry name" value="GMPPB_C"/>
    <property type="match status" value="1"/>
</dbReference>
<dbReference type="InParanoid" id="A0A5Q0BMW1"/>
<comment type="catalytic activity">
    <reaction evidence="7">
        <text>a UDP-3-O-[(3R)-3-hydroxyacyl]-alpha-D-glucosamine + a (3R)-hydroxyacyl-[ACP] = a UDP-2-N,3-O-bis[(3R)-3-hydroxyacyl]-alpha-D-glucosamine + holo-[ACP] + H(+)</text>
        <dbReference type="Rhea" id="RHEA:53836"/>
        <dbReference type="Rhea" id="RHEA-COMP:9685"/>
        <dbReference type="Rhea" id="RHEA-COMP:9945"/>
        <dbReference type="ChEBI" id="CHEBI:15378"/>
        <dbReference type="ChEBI" id="CHEBI:64479"/>
        <dbReference type="ChEBI" id="CHEBI:78827"/>
        <dbReference type="ChEBI" id="CHEBI:137740"/>
        <dbReference type="ChEBI" id="CHEBI:137748"/>
        <dbReference type="EC" id="2.3.1.191"/>
    </reaction>
</comment>
<keyword evidence="1 7" id="KW-0444">Lipid biosynthesis</keyword>
<reference evidence="10 11" key="1">
    <citation type="submission" date="2019-09" db="EMBL/GenBank/DDBJ databases">
        <title>Ecophysiology of the spiral-shaped methanotroph Methylospira mobilis as revealed by the complete genome sequence.</title>
        <authorList>
            <person name="Oshkin I.Y."/>
            <person name="Dedysh S.N."/>
            <person name="Miroshnikov K."/>
            <person name="Danilova O.V."/>
            <person name="Hakobyan A."/>
            <person name="Liesack W."/>
        </authorList>
    </citation>
    <scope>NUCLEOTIDE SEQUENCE [LARGE SCALE GENOMIC DNA]</scope>
    <source>
        <strain evidence="10 11">Shm1</strain>
    </source>
</reference>
<dbReference type="EMBL" id="CP044205">
    <property type="protein sequence ID" value="QFY43458.1"/>
    <property type="molecule type" value="Genomic_DNA"/>
</dbReference>
<evidence type="ECO:0000256" key="5">
    <source>
        <dbReference type="ARBA" id="ARBA00023098"/>
    </source>
</evidence>
<dbReference type="Gene3D" id="1.20.5.170">
    <property type="match status" value="1"/>
</dbReference>
<dbReference type="InterPro" id="IPR011004">
    <property type="entry name" value="Trimer_LpxA-like_sf"/>
</dbReference>
<sequence length="354" mass="37521">MHTTSSEIFLRFQDQGLISSHNGASTLITGIAPVEDCGRSDLVFIDHPKYLSLIPQNQPAAVVTTEEIANGIKPGATAILISPNVRLATALIKQAYVDRDFHHTEWPQIHPSAVVHSSVNIPEDAVIGPGVVVGANVVLGNRVALMANAVIESGAVIGDDTMLHPGCVVSHGCEIGAQVMLKAGCVIGSEGFGFAQDAQRRNYRIPHTGKVIIEDRVVIGANTTIDRGTYGATIIRSGVIIDALCHIGHNVEIGEDCIICAHTGISGSSRFGKRVIATGQTGVLDHVTVANDCVLLHRAGINNSIKEPGQYAGGPAQPLKQYLKNMAAMTRLSEMWSRLKQLEKKVAALNSGEG</sequence>
<dbReference type="GO" id="GO:0016410">
    <property type="term" value="F:N-acyltransferase activity"/>
    <property type="evidence" value="ECO:0007669"/>
    <property type="project" value="InterPro"/>
</dbReference>
<organism evidence="10 11">
    <name type="scientific">Candidatus Methylospira mobilis</name>
    <dbReference type="NCBI Taxonomy" id="1808979"/>
    <lineage>
        <taxon>Bacteria</taxon>
        <taxon>Pseudomonadati</taxon>
        <taxon>Pseudomonadota</taxon>
        <taxon>Gammaproteobacteria</taxon>
        <taxon>Methylococcales</taxon>
        <taxon>Methylococcaceae</taxon>
        <taxon>Candidatus Methylospira</taxon>
    </lineage>
</organism>
<dbReference type="Proteomes" id="UP000325755">
    <property type="component" value="Chromosome"/>
</dbReference>
<comment type="similarity">
    <text evidence="7">Belongs to the transferase hexapeptide repeat family. LpxD subfamily.</text>
</comment>
<comment type="pathway">
    <text evidence="7">Bacterial outer membrane biogenesis; LPS lipid A biosynthesis.</text>
</comment>
<evidence type="ECO:0000256" key="3">
    <source>
        <dbReference type="ARBA" id="ARBA00022679"/>
    </source>
</evidence>
<dbReference type="RefSeq" id="WP_153249441.1">
    <property type="nucleotide sequence ID" value="NZ_CP044205.1"/>
</dbReference>
<dbReference type="CDD" id="cd03352">
    <property type="entry name" value="LbH_LpxD"/>
    <property type="match status" value="1"/>
</dbReference>
<keyword evidence="2 7" id="KW-0441">Lipid A biosynthesis</keyword>
<dbReference type="InterPro" id="IPR020573">
    <property type="entry name" value="UDP_GlcNAc_AcTrfase_non-rep"/>
</dbReference>
<dbReference type="InterPro" id="IPR007691">
    <property type="entry name" value="LpxD"/>
</dbReference>
<dbReference type="EC" id="2.3.1.191" evidence="7"/>
<evidence type="ECO:0000313" key="11">
    <source>
        <dbReference type="Proteomes" id="UP000325755"/>
    </source>
</evidence>
<keyword evidence="6 7" id="KW-0012">Acyltransferase</keyword>
<dbReference type="FunCoup" id="A0A5Q0BMW1">
    <property type="interactions" value="423"/>
</dbReference>
<dbReference type="Pfam" id="PF04613">
    <property type="entry name" value="LpxD"/>
    <property type="match status" value="1"/>
</dbReference>
<dbReference type="PANTHER" id="PTHR43378">
    <property type="entry name" value="UDP-3-O-ACYLGLUCOSAMINE N-ACYLTRANSFERASE"/>
    <property type="match status" value="1"/>
</dbReference>
<evidence type="ECO:0000256" key="7">
    <source>
        <dbReference type="HAMAP-Rule" id="MF_00523"/>
    </source>
</evidence>
<dbReference type="Gene3D" id="2.160.10.10">
    <property type="entry name" value="Hexapeptide repeat proteins"/>
    <property type="match status" value="1"/>
</dbReference>
<keyword evidence="4 7" id="KW-0677">Repeat</keyword>
<dbReference type="HAMAP" id="MF_00523">
    <property type="entry name" value="LpxD"/>
    <property type="match status" value="1"/>
</dbReference>
<dbReference type="NCBIfam" id="TIGR01853">
    <property type="entry name" value="lipid_A_lpxD"/>
    <property type="match status" value="1"/>
</dbReference>
<dbReference type="OrthoDB" id="9784739at2"/>
<proteinExistence type="inferred from homology"/>
<dbReference type="InterPro" id="IPR001451">
    <property type="entry name" value="Hexapep"/>
</dbReference>